<evidence type="ECO:0000256" key="4">
    <source>
        <dbReference type="ARBA" id="ARBA00022989"/>
    </source>
</evidence>
<reference evidence="7 8" key="1">
    <citation type="submission" date="2019-02" db="EMBL/GenBank/DDBJ databases">
        <title>Deep-cultivation of Planctomycetes and their phenomic and genomic characterization uncovers novel biology.</title>
        <authorList>
            <person name="Wiegand S."/>
            <person name="Jogler M."/>
            <person name="Boedeker C."/>
            <person name="Pinto D."/>
            <person name="Vollmers J."/>
            <person name="Rivas-Marin E."/>
            <person name="Kohn T."/>
            <person name="Peeters S.H."/>
            <person name="Heuer A."/>
            <person name="Rast P."/>
            <person name="Oberbeckmann S."/>
            <person name="Bunk B."/>
            <person name="Jeske O."/>
            <person name="Meyerdierks A."/>
            <person name="Storesund J.E."/>
            <person name="Kallscheuer N."/>
            <person name="Luecker S."/>
            <person name="Lage O.M."/>
            <person name="Pohl T."/>
            <person name="Merkel B.J."/>
            <person name="Hornburger P."/>
            <person name="Mueller R.-W."/>
            <person name="Bruemmer F."/>
            <person name="Labrenz M."/>
            <person name="Spormann A.M."/>
            <person name="Op den Camp H."/>
            <person name="Overmann J."/>
            <person name="Amann R."/>
            <person name="Jetten M.S.M."/>
            <person name="Mascher T."/>
            <person name="Medema M.H."/>
            <person name="Devos D.P."/>
            <person name="Kaster A.-K."/>
            <person name="Ovreas L."/>
            <person name="Rohde M."/>
            <person name="Galperin M.Y."/>
            <person name="Jogler C."/>
        </authorList>
    </citation>
    <scope>NUCLEOTIDE SEQUENCE [LARGE SCALE GENOMIC DNA]</scope>
    <source>
        <strain evidence="7 8">I41</strain>
    </source>
</reference>
<dbReference type="PANTHER" id="PTHR30213:SF1">
    <property type="entry name" value="INNER MEMBRANE PROTEIN YHJD"/>
    <property type="match status" value="1"/>
</dbReference>
<keyword evidence="5 6" id="KW-0472">Membrane</keyword>
<name>A0A517U4L0_9BACT</name>
<accession>A0A517U4L0</accession>
<feature type="transmembrane region" description="Helical" evidence="6">
    <location>
        <begin position="146"/>
        <end position="173"/>
    </location>
</feature>
<organism evidence="7 8">
    <name type="scientific">Lacipirellula limnantheis</name>
    <dbReference type="NCBI Taxonomy" id="2528024"/>
    <lineage>
        <taxon>Bacteria</taxon>
        <taxon>Pseudomonadati</taxon>
        <taxon>Planctomycetota</taxon>
        <taxon>Planctomycetia</taxon>
        <taxon>Pirellulales</taxon>
        <taxon>Lacipirellulaceae</taxon>
        <taxon>Lacipirellula</taxon>
    </lineage>
</organism>
<dbReference type="KEGG" id="llh:I41_47460"/>
<sequence length="319" mass="34670">MASTIFLSRPLRQLPRVLRGAFFEWNEDKVPRMAAAIAFYAVFSLTPIVVIAFKVAERSFGTEVALREILAQAAFLVGNDGAAAIETLIANAQPRAATPLATGLGVATMIFAATGVFTELKDSLNTIWEVQPKPGLGIVQMIIDRFFAFAMVLVIWFLMLISLVTSAVTTAAVRSASSYVVGVQFLESLLSLGLITVLFALIYRVLPDVRVAWRHVWLGAFVTAGLFVIGKSLFGLYLGHSSLGSSYGAAGSLVIVILWVYYSCLILLFGAEMTQVQARIEHAPLEPNKQAVHVTEHARVQQGIPRTADVEEAVRAEEK</sequence>
<comment type="subcellular location">
    <subcellularLocation>
        <location evidence="1">Cell membrane</location>
        <topology evidence="1">Multi-pass membrane protein</topology>
    </subcellularLocation>
</comment>
<keyword evidence="3 6" id="KW-0812">Transmembrane</keyword>
<feature type="transmembrane region" description="Helical" evidence="6">
    <location>
        <begin position="179"/>
        <end position="203"/>
    </location>
</feature>
<proteinExistence type="predicted"/>
<keyword evidence="2" id="KW-1003">Cell membrane</keyword>
<keyword evidence="8" id="KW-1185">Reference proteome</keyword>
<evidence type="ECO:0000256" key="1">
    <source>
        <dbReference type="ARBA" id="ARBA00004651"/>
    </source>
</evidence>
<dbReference type="RefSeq" id="WP_145435224.1">
    <property type="nucleotide sequence ID" value="NZ_CP036339.1"/>
</dbReference>
<evidence type="ECO:0000313" key="7">
    <source>
        <dbReference type="EMBL" id="QDT75535.1"/>
    </source>
</evidence>
<protein>
    <submittedName>
        <fullName evidence="7">Uncharacterized protein</fullName>
    </submittedName>
</protein>
<dbReference type="NCBIfam" id="TIGR00765">
    <property type="entry name" value="yihY_not_rbn"/>
    <property type="match status" value="1"/>
</dbReference>
<evidence type="ECO:0000256" key="5">
    <source>
        <dbReference type="ARBA" id="ARBA00023136"/>
    </source>
</evidence>
<dbReference type="Pfam" id="PF03631">
    <property type="entry name" value="Virul_fac_BrkB"/>
    <property type="match status" value="1"/>
</dbReference>
<dbReference type="Proteomes" id="UP000317909">
    <property type="component" value="Chromosome"/>
</dbReference>
<feature type="transmembrane region" description="Helical" evidence="6">
    <location>
        <begin position="33"/>
        <end position="53"/>
    </location>
</feature>
<evidence type="ECO:0000313" key="8">
    <source>
        <dbReference type="Proteomes" id="UP000317909"/>
    </source>
</evidence>
<dbReference type="EMBL" id="CP036339">
    <property type="protein sequence ID" value="QDT75535.1"/>
    <property type="molecule type" value="Genomic_DNA"/>
</dbReference>
<evidence type="ECO:0000256" key="6">
    <source>
        <dbReference type="SAM" id="Phobius"/>
    </source>
</evidence>
<dbReference type="GO" id="GO:0005886">
    <property type="term" value="C:plasma membrane"/>
    <property type="evidence" value="ECO:0007669"/>
    <property type="project" value="UniProtKB-SubCell"/>
</dbReference>
<dbReference type="PIRSF" id="PIRSF035875">
    <property type="entry name" value="RNase_BN"/>
    <property type="match status" value="1"/>
</dbReference>
<dbReference type="InterPro" id="IPR017039">
    <property type="entry name" value="Virul_fac_BrkB"/>
</dbReference>
<dbReference type="OrthoDB" id="9797028at2"/>
<feature type="transmembrane region" description="Helical" evidence="6">
    <location>
        <begin position="215"/>
        <end position="237"/>
    </location>
</feature>
<evidence type="ECO:0000256" key="3">
    <source>
        <dbReference type="ARBA" id="ARBA00022692"/>
    </source>
</evidence>
<gene>
    <name evidence="7" type="ORF">I41_47460</name>
</gene>
<dbReference type="AlphaFoldDB" id="A0A517U4L0"/>
<dbReference type="PANTHER" id="PTHR30213">
    <property type="entry name" value="INNER MEMBRANE PROTEIN YHJD"/>
    <property type="match status" value="1"/>
</dbReference>
<feature type="transmembrane region" description="Helical" evidence="6">
    <location>
        <begin position="249"/>
        <end position="269"/>
    </location>
</feature>
<keyword evidence="4 6" id="KW-1133">Transmembrane helix</keyword>
<evidence type="ECO:0000256" key="2">
    <source>
        <dbReference type="ARBA" id="ARBA00022475"/>
    </source>
</evidence>